<dbReference type="GO" id="GO:0006508">
    <property type="term" value="P:proteolysis"/>
    <property type="evidence" value="ECO:0007669"/>
    <property type="project" value="UniProtKB-KW"/>
</dbReference>
<dbReference type="GO" id="GO:0006310">
    <property type="term" value="P:DNA recombination"/>
    <property type="evidence" value="ECO:0007669"/>
    <property type="project" value="UniProtKB-KW"/>
</dbReference>
<dbReference type="PANTHER" id="PTHR37984">
    <property type="entry name" value="PROTEIN CBG26694"/>
    <property type="match status" value="1"/>
</dbReference>
<gene>
    <name evidence="17" type="ORF">CRG98_029599</name>
</gene>
<dbReference type="STRING" id="22663.A0A2I0J1B6"/>
<dbReference type="Pfam" id="PF17917">
    <property type="entry name" value="RT_RNaseH"/>
    <property type="match status" value="1"/>
</dbReference>
<evidence type="ECO:0000256" key="5">
    <source>
        <dbReference type="ARBA" id="ARBA00022723"/>
    </source>
</evidence>
<evidence type="ECO:0000256" key="8">
    <source>
        <dbReference type="ARBA" id="ARBA00022801"/>
    </source>
</evidence>
<dbReference type="InterPro" id="IPR001584">
    <property type="entry name" value="Integrase_cat-core"/>
</dbReference>
<evidence type="ECO:0000256" key="9">
    <source>
        <dbReference type="ARBA" id="ARBA00022842"/>
    </source>
</evidence>
<keyword evidence="5" id="KW-0479">Metal-binding</keyword>
<dbReference type="SUPFAM" id="SSF56672">
    <property type="entry name" value="DNA/RNA polymerases"/>
    <property type="match status" value="1"/>
</dbReference>
<dbReference type="AlphaFoldDB" id="A0A2I0J1B6"/>
<evidence type="ECO:0000256" key="4">
    <source>
        <dbReference type="ARBA" id="ARBA00022722"/>
    </source>
</evidence>
<dbReference type="InterPro" id="IPR041588">
    <property type="entry name" value="Integrase_H2C2"/>
</dbReference>
<feature type="domain" description="Integrase catalytic" evidence="16">
    <location>
        <begin position="423"/>
        <end position="591"/>
    </location>
</feature>
<dbReference type="FunFam" id="3.30.70.270:FF:000003">
    <property type="entry name" value="Transposon Ty3-G Gag-Pol polyprotein"/>
    <property type="match status" value="1"/>
</dbReference>
<evidence type="ECO:0000256" key="7">
    <source>
        <dbReference type="ARBA" id="ARBA00022759"/>
    </source>
</evidence>
<dbReference type="InterPro" id="IPR012337">
    <property type="entry name" value="RNaseH-like_sf"/>
</dbReference>
<evidence type="ECO:0000256" key="1">
    <source>
        <dbReference type="ARBA" id="ARBA00022670"/>
    </source>
</evidence>
<dbReference type="InterPro" id="IPR041373">
    <property type="entry name" value="RT_RNaseH"/>
</dbReference>
<dbReference type="GO" id="GO:0003887">
    <property type="term" value="F:DNA-directed DNA polymerase activity"/>
    <property type="evidence" value="ECO:0007669"/>
    <property type="project" value="UniProtKB-KW"/>
</dbReference>
<name>A0A2I0J1B6_PUNGR</name>
<dbReference type="GO" id="GO:0004519">
    <property type="term" value="F:endonuclease activity"/>
    <property type="evidence" value="ECO:0007669"/>
    <property type="project" value="UniProtKB-KW"/>
</dbReference>
<reference evidence="17 18" key="1">
    <citation type="submission" date="2017-11" db="EMBL/GenBank/DDBJ databases">
        <title>De-novo sequencing of pomegranate (Punica granatum L.) genome.</title>
        <authorList>
            <person name="Akparov Z."/>
            <person name="Amiraslanov A."/>
            <person name="Hajiyeva S."/>
            <person name="Abbasov M."/>
            <person name="Kaur K."/>
            <person name="Hamwieh A."/>
            <person name="Solovyev V."/>
            <person name="Salamov A."/>
            <person name="Braich B."/>
            <person name="Kosarev P."/>
            <person name="Mahmoud A."/>
            <person name="Hajiyev E."/>
            <person name="Babayeva S."/>
            <person name="Izzatullayeva V."/>
            <person name="Mammadov A."/>
            <person name="Mammadov A."/>
            <person name="Sharifova S."/>
            <person name="Ojaghi J."/>
            <person name="Eynullazada K."/>
            <person name="Bayramov B."/>
            <person name="Abdulazimova A."/>
            <person name="Shahmuradov I."/>
        </authorList>
    </citation>
    <scope>NUCLEOTIDE SEQUENCE [LARGE SCALE GENOMIC DNA]</scope>
    <source>
        <strain evidence="18">cv. AG2017</strain>
        <tissue evidence="17">Leaf</tissue>
    </source>
</reference>
<evidence type="ECO:0000256" key="11">
    <source>
        <dbReference type="ARBA" id="ARBA00022918"/>
    </source>
</evidence>
<evidence type="ECO:0000259" key="15">
    <source>
        <dbReference type="PROSITE" id="PS50878"/>
    </source>
</evidence>
<evidence type="ECO:0000313" key="17">
    <source>
        <dbReference type="EMBL" id="PKI50012.1"/>
    </source>
</evidence>
<dbReference type="GO" id="GO:0015074">
    <property type="term" value="P:DNA integration"/>
    <property type="evidence" value="ECO:0007669"/>
    <property type="project" value="UniProtKB-KW"/>
</dbReference>
<accession>A0A2I0J1B6</accession>
<dbReference type="GO" id="GO:0004190">
    <property type="term" value="F:aspartic-type endopeptidase activity"/>
    <property type="evidence" value="ECO:0007669"/>
    <property type="project" value="UniProtKB-KW"/>
</dbReference>
<dbReference type="InterPro" id="IPR056924">
    <property type="entry name" value="SH3_Tf2-1"/>
</dbReference>
<keyword evidence="14" id="KW-0233">DNA recombination</keyword>
<dbReference type="Proteomes" id="UP000233551">
    <property type="component" value="Unassembled WGS sequence"/>
</dbReference>
<dbReference type="CDD" id="cd09274">
    <property type="entry name" value="RNase_HI_RT_Ty3"/>
    <property type="match status" value="1"/>
</dbReference>
<feature type="domain" description="Reverse transcriptase" evidence="15">
    <location>
        <begin position="1"/>
        <end position="208"/>
    </location>
</feature>
<keyword evidence="2" id="KW-0808">Transferase</keyword>
<dbReference type="InterPro" id="IPR043128">
    <property type="entry name" value="Rev_trsase/Diguanyl_cyclase"/>
</dbReference>
<protein>
    <recommendedName>
        <fullName evidence="19">Reverse transcriptase domain-containing protein</fullName>
    </recommendedName>
</protein>
<dbReference type="PROSITE" id="PS50994">
    <property type="entry name" value="INTEGRASE"/>
    <property type="match status" value="1"/>
</dbReference>
<keyword evidence="7" id="KW-0255">Endonuclease</keyword>
<dbReference type="EMBL" id="PGOL01002160">
    <property type="protein sequence ID" value="PKI50012.1"/>
    <property type="molecule type" value="Genomic_DNA"/>
</dbReference>
<keyword evidence="8" id="KW-0378">Hydrolase</keyword>
<dbReference type="GO" id="GO:0003677">
    <property type="term" value="F:DNA binding"/>
    <property type="evidence" value="ECO:0007669"/>
    <property type="project" value="UniProtKB-KW"/>
</dbReference>
<evidence type="ECO:0000256" key="12">
    <source>
        <dbReference type="ARBA" id="ARBA00022932"/>
    </source>
</evidence>
<evidence type="ECO:0000259" key="16">
    <source>
        <dbReference type="PROSITE" id="PS50994"/>
    </source>
</evidence>
<dbReference type="Gene3D" id="3.30.70.270">
    <property type="match status" value="1"/>
</dbReference>
<dbReference type="Pfam" id="PF00078">
    <property type="entry name" value="RVT_1"/>
    <property type="match status" value="1"/>
</dbReference>
<evidence type="ECO:0000256" key="3">
    <source>
        <dbReference type="ARBA" id="ARBA00022695"/>
    </source>
</evidence>
<dbReference type="CDD" id="cd01647">
    <property type="entry name" value="RT_LTR"/>
    <property type="match status" value="1"/>
</dbReference>
<keyword evidence="6" id="KW-0064">Aspartyl protease</keyword>
<dbReference type="InterPro" id="IPR000477">
    <property type="entry name" value="RT_dom"/>
</dbReference>
<dbReference type="InterPro" id="IPR050951">
    <property type="entry name" value="Retrovirus_Pol_polyprotein"/>
</dbReference>
<proteinExistence type="predicted"/>
<keyword evidence="12" id="KW-0239">DNA-directed DNA polymerase</keyword>
<comment type="caution">
    <text evidence="17">The sequence shown here is derived from an EMBL/GenBank/DDBJ whole genome shotgun (WGS) entry which is preliminary data.</text>
</comment>
<keyword evidence="18" id="KW-1185">Reference proteome</keyword>
<evidence type="ECO:0000256" key="14">
    <source>
        <dbReference type="ARBA" id="ARBA00023172"/>
    </source>
</evidence>
<evidence type="ECO:0000256" key="2">
    <source>
        <dbReference type="ARBA" id="ARBA00022679"/>
    </source>
</evidence>
<keyword evidence="4" id="KW-0540">Nuclease</keyword>
<sequence>MDVFPDELLDGLPPLRDIQHRIDLEPGATLPNRPHYRMNPEEHEELRRQVEELLARGHIRESLSPCAVPALLTPKKDGSWRMCMDSRAINRITLDLKSGYHHIRIRPGNERKTAFKTREGLYEWMVMPFGQSNAPITFMRVMNKALRPFIGKCVVVYFDDILIYSANQIEHLQHLQAVLCVLRREKFYVAVKKCVFMASKVLFLGYVVSGEGLKVDESKIEVVRQWPQPRTLTEVHSFHGLASFYRRFIPHFSTIIAPLTDCIKGGKFAWTEEAEKAFQLIKMRLTTAPIIVLHDFVQPFELHCDASKVGIGAILSQNNRPVAYFSEKLSGAKLKYNTYDVEFYAVVQAIKHWRHYLFHREFMLYTDHEALKHLHRQDKVSPRHASWIAYLQRFTFVVKHKLGMTNRVAYALSRRNNLLVNLRIEVPCFDCLCDLLEIDPYFSNVLGKVRVGEKLEFLLHDGFLFKGNQLCIPDCSLRLQIIKELHGEGHVGRDRTLQLVQGSYFWPTIRKEVENLWKMVDTQLQFSSAYHPQTDGQTEVVNRSLGNLLRSLVGEHVKSWDLKLCQVEFAHNHAVNRSTGFSPFQVVYVAVPEGPLGLIPLPNRSKVHGKAADFVDSLREIHQAVFEHLTAANAKYKQAADKKRRSVEFEVGDYVWAILTKDRYPAGEYNKLSARKIGPVQVIEKINSNAYRLKLHSHIRTADVFNMKHLIPYMDDSSDEDNSRANSLHPGENDAIEEVASWYLEKNRF</sequence>
<keyword evidence="13" id="KW-0238">DNA-binding</keyword>
<dbReference type="PANTHER" id="PTHR37984:SF5">
    <property type="entry name" value="PROTEIN NYNRIN-LIKE"/>
    <property type="match status" value="1"/>
</dbReference>
<keyword evidence="10" id="KW-0229">DNA integration</keyword>
<dbReference type="InterPro" id="IPR036397">
    <property type="entry name" value="RNaseH_sf"/>
</dbReference>
<dbReference type="Pfam" id="PF17921">
    <property type="entry name" value="Integrase_H2C2"/>
    <property type="match status" value="1"/>
</dbReference>
<dbReference type="FunFam" id="3.30.70.270:FF:000026">
    <property type="entry name" value="Transposon Ty3-G Gag-Pol polyprotein"/>
    <property type="match status" value="1"/>
</dbReference>
<evidence type="ECO:0000256" key="10">
    <source>
        <dbReference type="ARBA" id="ARBA00022908"/>
    </source>
</evidence>
<dbReference type="InterPro" id="IPR043502">
    <property type="entry name" value="DNA/RNA_pol_sf"/>
</dbReference>
<dbReference type="SUPFAM" id="SSF53098">
    <property type="entry name" value="Ribonuclease H-like"/>
    <property type="match status" value="1"/>
</dbReference>
<evidence type="ECO:0000256" key="6">
    <source>
        <dbReference type="ARBA" id="ARBA00022750"/>
    </source>
</evidence>
<organism evidence="17 18">
    <name type="scientific">Punica granatum</name>
    <name type="common">Pomegranate</name>
    <dbReference type="NCBI Taxonomy" id="22663"/>
    <lineage>
        <taxon>Eukaryota</taxon>
        <taxon>Viridiplantae</taxon>
        <taxon>Streptophyta</taxon>
        <taxon>Embryophyta</taxon>
        <taxon>Tracheophyta</taxon>
        <taxon>Spermatophyta</taxon>
        <taxon>Magnoliopsida</taxon>
        <taxon>eudicotyledons</taxon>
        <taxon>Gunneridae</taxon>
        <taxon>Pentapetalae</taxon>
        <taxon>rosids</taxon>
        <taxon>malvids</taxon>
        <taxon>Myrtales</taxon>
        <taxon>Lythraceae</taxon>
        <taxon>Punica</taxon>
    </lineage>
</organism>
<dbReference type="Gene3D" id="3.30.420.10">
    <property type="entry name" value="Ribonuclease H-like superfamily/Ribonuclease H"/>
    <property type="match status" value="1"/>
</dbReference>
<dbReference type="GO" id="GO:0046872">
    <property type="term" value="F:metal ion binding"/>
    <property type="evidence" value="ECO:0007669"/>
    <property type="project" value="UniProtKB-KW"/>
</dbReference>
<evidence type="ECO:0000313" key="18">
    <source>
        <dbReference type="Proteomes" id="UP000233551"/>
    </source>
</evidence>
<keyword evidence="3" id="KW-0548">Nucleotidyltransferase</keyword>
<keyword evidence="11" id="KW-0695">RNA-directed DNA polymerase</keyword>
<keyword evidence="1" id="KW-0645">Protease</keyword>
<dbReference type="GO" id="GO:0003964">
    <property type="term" value="F:RNA-directed DNA polymerase activity"/>
    <property type="evidence" value="ECO:0007669"/>
    <property type="project" value="UniProtKB-KW"/>
</dbReference>
<dbReference type="PROSITE" id="PS50878">
    <property type="entry name" value="RT_POL"/>
    <property type="match status" value="1"/>
</dbReference>
<dbReference type="Gene3D" id="3.10.10.10">
    <property type="entry name" value="HIV Type 1 Reverse Transcriptase, subunit A, domain 1"/>
    <property type="match status" value="1"/>
</dbReference>
<evidence type="ECO:0008006" key="19">
    <source>
        <dbReference type="Google" id="ProtNLM"/>
    </source>
</evidence>
<dbReference type="Pfam" id="PF24626">
    <property type="entry name" value="SH3_Tf2-1"/>
    <property type="match status" value="1"/>
</dbReference>
<keyword evidence="9" id="KW-0460">Magnesium</keyword>
<evidence type="ECO:0000256" key="13">
    <source>
        <dbReference type="ARBA" id="ARBA00023125"/>
    </source>
</evidence>